<evidence type="ECO:0000259" key="5">
    <source>
        <dbReference type="PROSITE" id="PS51718"/>
    </source>
</evidence>
<dbReference type="GO" id="GO:0016559">
    <property type="term" value="P:peroxisome fission"/>
    <property type="evidence" value="ECO:0007669"/>
    <property type="project" value="TreeGrafter"/>
</dbReference>
<dbReference type="SMART" id="SM00053">
    <property type="entry name" value="DYNc"/>
    <property type="match status" value="1"/>
</dbReference>
<name>A0A5C2SEW7_9APHY</name>
<dbReference type="Gene3D" id="1.20.120.1240">
    <property type="entry name" value="Dynamin, middle domain"/>
    <property type="match status" value="1"/>
</dbReference>
<dbReference type="InterPro" id="IPR020850">
    <property type="entry name" value="GED_dom"/>
</dbReference>
<dbReference type="SUPFAM" id="SSF52540">
    <property type="entry name" value="P-loop containing nucleoside triphosphate hydrolases"/>
    <property type="match status" value="1"/>
</dbReference>
<keyword evidence="2" id="KW-0342">GTP-binding</keyword>
<dbReference type="GO" id="GO:0000266">
    <property type="term" value="P:mitochondrial fission"/>
    <property type="evidence" value="ECO:0007669"/>
    <property type="project" value="TreeGrafter"/>
</dbReference>
<feature type="compositionally biased region" description="Low complexity" evidence="3">
    <location>
        <begin position="660"/>
        <end position="678"/>
    </location>
</feature>
<dbReference type="Gene3D" id="3.40.50.300">
    <property type="entry name" value="P-loop containing nucleotide triphosphate hydrolases"/>
    <property type="match status" value="1"/>
</dbReference>
<dbReference type="GO" id="GO:0048312">
    <property type="term" value="P:intracellular distribution of mitochondria"/>
    <property type="evidence" value="ECO:0007669"/>
    <property type="project" value="TreeGrafter"/>
</dbReference>
<dbReference type="Pfam" id="PF01031">
    <property type="entry name" value="Dynamin_M"/>
    <property type="match status" value="1"/>
</dbReference>
<accession>A0A5C2SEW7</accession>
<dbReference type="STRING" id="1328759.A0A5C2SEW7"/>
<evidence type="ECO:0000313" key="7">
    <source>
        <dbReference type="Proteomes" id="UP000313359"/>
    </source>
</evidence>
<dbReference type="OrthoDB" id="5061070at2759"/>
<dbReference type="GO" id="GO:0016020">
    <property type="term" value="C:membrane"/>
    <property type="evidence" value="ECO:0007669"/>
    <property type="project" value="TreeGrafter"/>
</dbReference>
<feature type="region of interest" description="Disordered" evidence="3">
    <location>
        <begin position="612"/>
        <end position="717"/>
    </location>
</feature>
<dbReference type="PANTHER" id="PTHR11566:SF21">
    <property type="entry name" value="DYNAMIN RELATED PROTEIN 1, ISOFORM A"/>
    <property type="match status" value="1"/>
</dbReference>
<dbReference type="CDD" id="cd08771">
    <property type="entry name" value="DLP_1"/>
    <property type="match status" value="1"/>
</dbReference>
<feature type="domain" description="GED" evidence="4">
    <location>
        <begin position="753"/>
        <end position="846"/>
    </location>
</feature>
<dbReference type="GO" id="GO:0008017">
    <property type="term" value="F:microtubule binding"/>
    <property type="evidence" value="ECO:0007669"/>
    <property type="project" value="TreeGrafter"/>
</dbReference>
<feature type="compositionally biased region" description="Polar residues" evidence="3">
    <location>
        <begin position="612"/>
        <end position="630"/>
    </location>
</feature>
<protein>
    <recommendedName>
        <fullName evidence="8">P-loop containing nucleoside triphosphate hydrolase protein</fullName>
    </recommendedName>
</protein>
<dbReference type="EMBL" id="ML122268">
    <property type="protein sequence ID" value="RPD59876.1"/>
    <property type="molecule type" value="Genomic_DNA"/>
</dbReference>
<keyword evidence="1" id="KW-0547">Nucleotide-binding</keyword>
<dbReference type="GO" id="GO:0005525">
    <property type="term" value="F:GTP binding"/>
    <property type="evidence" value="ECO:0007669"/>
    <property type="project" value="InterPro"/>
</dbReference>
<feature type="compositionally biased region" description="Polar residues" evidence="3">
    <location>
        <begin position="679"/>
        <end position="688"/>
    </location>
</feature>
<dbReference type="GO" id="GO:0003924">
    <property type="term" value="F:GTPase activity"/>
    <property type="evidence" value="ECO:0007669"/>
    <property type="project" value="InterPro"/>
</dbReference>
<dbReference type="Proteomes" id="UP000313359">
    <property type="component" value="Unassembled WGS sequence"/>
</dbReference>
<dbReference type="InterPro" id="IPR003130">
    <property type="entry name" value="GED"/>
</dbReference>
<evidence type="ECO:0000313" key="6">
    <source>
        <dbReference type="EMBL" id="RPD59876.1"/>
    </source>
</evidence>
<dbReference type="GO" id="GO:0005739">
    <property type="term" value="C:mitochondrion"/>
    <property type="evidence" value="ECO:0007669"/>
    <property type="project" value="TreeGrafter"/>
</dbReference>
<evidence type="ECO:0000259" key="4">
    <source>
        <dbReference type="PROSITE" id="PS51388"/>
    </source>
</evidence>
<dbReference type="GO" id="GO:0005874">
    <property type="term" value="C:microtubule"/>
    <property type="evidence" value="ECO:0007669"/>
    <property type="project" value="TreeGrafter"/>
</dbReference>
<keyword evidence="7" id="KW-1185">Reference proteome</keyword>
<sequence length="846" mass="93627">MESQSSRHATLLDSDYGKSSKELIEFVGQLRALGAHIDLELPRIVVIGNQSAGKSSLVEAISGISVPRDAGTCTRCPMECRLAHSSEGWSCQIKIRWEYQDNKRLDEVEEEDFGPLLTNKDDVEPMLRRAQAAVLNPDVDPSKFSSLSEEELKSGKLPKGPKSLLFSRNVVCVELKGPELADLSFVDLPGIVQNADPEVVLLVEDLVRSYIEGNSLILVTLPMSDDIENQKAARLAKLADPNGSRTIGVLTKPDTLTAGSTKARSLWLEVLESRRHPLRHGYYCTRQPDDDERMRGISGADARAAELSFFQSTVPWSSSTHQHRFGTANLVQNLSTLLTQIIRESLPKILDQVALQLESCNAQLEKLPPPITAEPTAFVLALVTSFCAELEQRVRGSPSNTALVQSTRRTYETFKLNIRSSAPPFVPYKDQSQAPRDISEYIRIDTNDRSARSKKYAGKIYYLEDVRAHISSSITRELPGNVPYAAKLALLQEFQSSWQVSALGCFEEVQDAFKESVKALVHEYFERYSALKTVVGPVTLELIKTCADTTVSQLKTVLELETSPFTQNYHYFQECRDKWLSKYKDARAGKGPAKRVTPAVVAPAALFSFNQSPGPASTATVNTDPKTNARQAKRSMFGDPSLPTGAISQAPAQTPVPARAQTQSATALESSTESAQTAPGPNNAQPVTPSAKIFNFATPPPPRQPAVPSTTANDTSREQLVKETLANLAKLGYTGIQEEDFGKLNPPDIYEEELEVMAEVRAYFQVAYKRVIDYIPLSIDHHFLYAFARQLQQQLFERLGLGTARSAERCSDYIAEDPNIVATRDELLTKKRRLENVQRALFSFGL</sequence>
<dbReference type="Pfam" id="PF02212">
    <property type="entry name" value="GED"/>
    <property type="match status" value="1"/>
</dbReference>
<dbReference type="PRINTS" id="PR00195">
    <property type="entry name" value="DYNAMIN"/>
</dbReference>
<organism evidence="6 7">
    <name type="scientific">Lentinus tigrinus ALCF2SS1-6</name>
    <dbReference type="NCBI Taxonomy" id="1328759"/>
    <lineage>
        <taxon>Eukaryota</taxon>
        <taxon>Fungi</taxon>
        <taxon>Dikarya</taxon>
        <taxon>Basidiomycota</taxon>
        <taxon>Agaricomycotina</taxon>
        <taxon>Agaricomycetes</taxon>
        <taxon>Polyporales</taxon>
        <taxon>Polyporaceae</taxon>
        <taxon>Lentinus</taxon>
    </lineage>
</organism>
<dbReference type="InterPro" id="IPR027417">
    <property type="entry name" value="P-loop_NTPase"/>
</dbReference>
<dbReference type="InterPro" id="IPR045063">
    <property type="entry name" value="Dynamin_N"/>
</dbReference>
<reference evidence="6" key="1">
    <citation type="journal article" date="2018" name="Genome Biol. Evol.">
        <title>Genomics and development of Lentinus tigrinus, a white-rot wood-decaying mushroom with dimorphic fruiting bodies.</title>
        <authorList>
            <person name="Wu B."/>
            <person name="Xu Z."/>
            <person name="Knudson A."/>
            <person name="Carlson A."/>
            <person name="Chen N."/>
            <person name="Kovaka S."/>
            <person name="LaButti K."/>
            <person name="Lipzen A."/>
            <person name="Pennachio C."/>
            <person name="Riley R."/>
            <person name="Schakwitz W."/>
            <person name="Umezawa K."/>
            <person name="Ohm R.A."/>
            <person name="Grigoriev I.V."/>
            <person name="Nagy L.G."/>
            <person name="Gibbons J."/>
            <person name="Hibbett D."/>
        </authorList>
    </citation>
    <scope>NUCLEOTIDE SEQUENCE [LARGE SCALE GENOMIC DNA]</scope>
    <source>
        <strain evidence="6">ALCF2SS1-6</strain>
    </source>
</reference>
<dbReference type="InterPro" id="IPR030381">
    <property type="entry name" value="G_DYNAMIN_dom"/>
</dbReference>
<feature type="domain" description="Dynamin-type G" evidence="5">
    <location>
        <begin position="38"/>
        <end position="347"/>
    </location>
</feature>
<gene>
    <name evidence="6" type="ORF">L227DRAFT_575879</name>
</gene>
<dbReference type="PROSITE" id="PS51718">
    <property type="entry name" value="G_DYNAMIN_2"/>
    <property type="match status" value="1"/>
</dbReference>
<dbReference type="PROSITE" id="PS51388">
    <property type="entry name" value="GED"/>
    <property type="match status" value="1"/>
</dbReference>
<evidence type="ECO:0008006" key="8">
    <source>
        <dbReference type="Google" id="ProtNLM"/>
    </source>
</evidence>
<proteinExistence type="predicted"/>
<dbReference type="InterPro" id="IPR000375">
    <property type="entry name" value="Dynamin_stalk"/>
</dbReference>
<dbReference type="Pfam" id="PF00350">
    <property type="entry name" value="Dynamin_N"/>
    <property type="match status" value="1"/>
</dbReference>
<dbReference type="PANTHER" id="PTHR11566">
    <property type="entry name" value="DYNAMIN"/>
    <property type="match status" value="1"/>
</dbReference>
<evidence type="ECO:0000256" key="2">
    <source>
        <dbReference type="ARBA" id="ARBA00023134"/>
    </source>
</evidence>
<dbReference type="AlphaFoldDB" id="A0A5C2SEW7"/>
<dbReference type="GO" id="GO:0006897">
    <property type="term" value="P:endocytosis"/>
    <property type="evidence" value="ECO:0007669"/>
    <property type="project" value="TreeGrafter"/>
</dbReference>
<evidence type="ECO:0000256" key="1">
    <source>
        <dbReference type="ARBA" id="ARBA00022741"/>
    </source>
</evidence>
<dbReference type="InterPro" id="IPR001401">
    <property type="entry name" value="Dynamin_GTPase"/>
</dbReference>
<dbReference type="InterPro" id="IPR022812">
    <property type="entry name" value="Dynamin"/>
</dbReference>
<evidence type="ECO:0000256" key="3">
    <source>
        <dbReference type="SAM" id="MobiDB-lite"/>
    </source>
</evidence>